<dbReference type="AlphaFoldDB" id="A0A402D2M1"/>
<dbReference type="RefSeq" id="WP_125206227.1">
    <property type="nucleotide sequence ID" value="NZ_AP025739.1"/>
</dbReference>
<proteinExistence type="predicted"/>
<dbReference type="PROSITE" id="PS51257">
    <property type="entry name" value="PROKAR_LIPOPROTEIN"/>
    <property type="match status" value="1"/>
</dbReference>
<reference evidence="1 2" key="1">
    <citation type="journal article" date="2019" name="Int. J. Syst. Evol. Microbiol.">
        <title>Capsulimonas corticalis gen. nov., sp. nov., an aerobic capsulated bacterium, of a novel bacterial order, Capsulimonadales ord. nov., of the class Armatimonadia of the phylum Armatimonadetes.</title>
        <authorList>
            <person name="Li J."/>
            <person name="Kudo C."/>
            <person name="Tonouchi A."/>
        </authorList>
    </citation>
    <scope>NUCLEOTIDE SEQUENCE [LARGE SCALE GENOMIC DNA]</scope>
    <source>
        <strain evidence="1 2">AX-7</strain>
    </source>
</reference>
<gene>
    <name evidence="1" type="ORF">CCAX7_20100</name>
</gene>
<accession>A0A402D2M1</accession>
<dbReference type="EMBL" id="AP025739">
    <property type="protein sequence ID" value="BDI29959.1"/>
    <property type="molecule type" value="Genomic_DNA"/>
</dbReference>
<evidence type="ECO:0000313" key="1">
    <source>
        <dbReference type="EMBL" id="BDI29959.1"/>
    </source>
</evidence>
<sequence>MRFNRNTIVHGLFASAALGLTVAMAGCGGSSNNGIATPLQITGSVATTPASSSLSGYVVSFDGSKTETVTTNAAGAFTLIVPRTDVGGADVLTVTDSKGVLVDSVTLPASDKSSSSVDAGVLNLSPPVAPFVAAR</sequence>
<name>A0A402D2M1_9BACT</name>
<protein>
    <submittedName>
        <fullName evidence="1">Uncharacterized protein</fullName>
    </submittedName>
</protein>
<organism evidence="1 2">
    <name type="scientific">Capsulimonas corticalis</name>
    <dbReference type="NCBI Taxonomy" id="2219043"/>
    <lineage>
        <taxon>Bacteria</taxon>
        <taxon>Bacillati</taxon>
        <taxon>Armatimonadota</taxon>
        <taxon>Armatimonadia</taxon>
        <taxon>Capsulimonadales</taxon>
        <taxon>Capsulimonadaceae</taxon>
        <taxon>Capsulimonas</taxon>
    </lineage>
</organism>
<evidence type="ECO:0000313" key="2">
    <source>
        <dbReference type="Proteomes" id="UP000287394"/>
    </source>
</evidence>
<dbReference type="KEGG" id="ccot:CCAX7_20100"/>
<dbReference type="Proteomes" id="UP000287394">
    <property type="component" value="Chromosome"/>
</dbReference>
<keyword evidence="2" id="KW-1185">Reference proteome</keyword>